<keyword evidence="2" id="KW-1185">Reference proteome</keyword>
<evidence type="ECO:0000313" key="1">
    <source>
        <dbReference type="EMBL" id="KAJ0171124.1"/>
    </source>
</evidence>
<protein>
    <submittedName>
        <fullName evidence="1">Uncharacterized protein</fullName>
    </submittedName>
</protein>
<reference evidence="1 2" key="1">
    <citation type="journal article" date="2021" name="Front. Genet.">
        <title>Chromosome-Level Genome Assembly Reveals Significant Gene Expansion in the Toll and IMD Signaling Pathways of Dendrolimus kikuchii.</title>
        <authorList>
            <person name="Zhou J."/>
            <person name="Wu P."/>
            <person name="Xiong Z."/>
            <person name="Liu N."/>
            <person name="Zhao N."/>
            <person name="Ji M."/>
            <person name="Qiu Y."/>
            <person name="Yang B."/>
        </authorList>
    </citation>
    <scope>NUCLEOTIDE SEQUENCE [LARGE SCALE GENOMIC DNA]</scope>
    <source>
        <strain evidence="1">Ann1</strain>
    </source>
</reference>
<accession>A0ACC1CHQ7</accession>
<dbReference type="EMBL" id="CM034411">
    <property type="protein sequence ID" value="KAJ0171124.1"/>
    <property type="molecule type" value="Genomic_DNA"/>
</dbReference>
<dbReference type="Proteomes" id="UP000824533">
    <property type="component" value="Linkage Group LG25"/>
</dbReference>
<evidence type="ECO:0000313" key="2">
    <source>
        <dbReference type="Proteomes" id="UP000824533"/>
    </source>
</evidence>
<sequence>MATMDLTNEVVRLRAELEKVSAERDMLLCEVSNLRRELELSELKHLQDDGFSQKVDEEEGGGGVALHPPDGFYSHQHSIHSGHHGHHAEPDRGYMEGNRYVTAVHRPLPALNHSNSSCSSASNASTGAGLCAGAQEPAPPLYIAAPPEGFGLAVHTNSRYEMSQDLLDKQVEILERRYGGLRARRAAVTIQRAFRRRQLLKKFSAITAMAKAADSTARRLQDGPDHGQLVNGTDIYGSSLLQKSPGASEKVLALTRPMRSMSLRERHEIEISNHLQCDNQSEVEAMVARVQQSAHQIHMIAADLPPLHRGDADSGVCSCSVSGSVTNISTSSSHNESLHNHQMMNNSGPIYGNLLSSGGKPLSSPTARQQQQLAAIQAANARRLPPEVPKRTSSITLNAESPVSLRRAECGGAVVRGGSMSSVQSSSSSSSQEHRHHYHQPYQQRAPEPHVHVQEAHFQPHQHQRSGSASGQVFEGDRYAVWKRQEAPPYYEAPPPLAIPLPQMPLAQPCCRPQHDHHQHQPLKVSETVRKRQYRVGLNLFNKKPERGIAYLISRGFLENSPRGVARFLITRKGLSKQMIGEYLGNLQNPFNMAVLECFVNELDLSGMAVDVALRRYQAHFRLPGEAQKIERLVEAFARRYCVCNTDFVQRLRTQDTIFVLAFAIIMLNTDLHTPNLKPEARMSLEDFVRNLRGIDDCGDIDRDMLAGIYDRVKATEFKPGSDHVTQVMKVQATIVGKKPHLALPHRRLVCYCRLYEIPDIHKKERPGVHQREVFLFNDLLVITKIFSKKKSSVTYTFRQSFPLCAMLVNLFSVPHYPFGIRLSRRVDGRRLATFNARNEHDRCKFAEDLRESIAEMDEMEAMRIEAELNRGKGRTGNNARNVMENRDSGVADIEIDHQQCMDHVHMHGVVVPPPPSCPAPAAPSRLSQNPPPTSIIKRNVLSNSLVDINDPVAVAAERLQRRGSVGSLDSGMSVSFQHGSRNALHATSPRHPNEQRSPGGRLFSGIGGIFPGRTRKLSASGIPDGKHGQMEESLDGREGAANAGGFDSATILNDDVSPTTSFCYNIPNLFNGLGPGSVLCERPETDTSETYTPNTENEEQIEHQYEEDEEYSPKSSTTTFSNIQLEQLEAAFHKTHYPDVFFREELAMRIDLTEARVQVWFQNRRAKWRKQQKTGCEPYPQGDGRSPTERSPSALALDMRDFITIPVSSTQMLNLSENQNQTYSNKSKLAQPAIHISALPTRQNQQMDLPSFSIPLQYNLGTFKKIDEVQLEIENPEMQSQWDGRTMNNFNLMNLKPLIESRENIDISDLKYEVKNEISRVNFNDIANQAIAEDILGKEVANEGQTISPDFEIQRYTYQENNDKRFREGFDEHIIEDARNEFVCDGEFLCKNNYEKMEEKRGEFEDCNLLDSDSNVGMSNFEENM</sequence>
<comment type="caution">
    <text evidence="1">The sequence shown here is derived from an EMBL/GenBank/DDBJ whole genome shotgun (WGS) entry which is preliminary data.</text>
</comment>
<organism evidence="1 2">
    <name type="scientific">Dendrolimus kikuchii</name>
    <dbReference type="NCBI Taxonomy" id="765133"/>
    <lineage>
        <taxon>Eukaryota</taxon>
        <taxon>Metazoa</taxon>
        <taxon>Ecdysozoa</taxon>
        <taxon>Arthropoda</taxon>
        <taxon>Hexapoda</taxon>
        <taxon>Insecta</taxon>
        <taxon>Pterygota</taxon>
        <taxon>Neoptera</taxon>
        <taxon>Endopterygota</taxon>
        <taxon>Lepidoptera</taxon>
        <taxon>Glossata</taxon>
        <taxon>Ditrysia</taxon>
        <taxon>Bombycoidea</taxon>
        <taxon>Lasiocampidae</taxon>
        <taxon>Dendrolimus</taxon>
    </lineage>
</organism>
<name>A0ACC1CHQ7_9NEOP</name>
<gene>
    <name evidence="1" type="ORF">K1T71_013323</name>
</gene>
<proteinExistence type="predicted"/>